<dbReference type="PROSITE" id="PS50245">
    <property type="entry name" value="CAP_GLY_2"/>
    <property type="match status" value="1"/>
</dbReference>
<name>A0A183HT87_9BILA</name>
<dbReference type="AlphaFoldDB" id="A0A183HT87"/>
<dbReference type="Proteomes" id="UP000267606">
    <property type="component" value="Unassembled WGS sequence"/>
</dbReference>
<evidence type="ECO:0000313" key="4">
    <source>
        <dbReference type="WBParaSite" id="OFLC_0001069901-mRNA-1"/>
    </source>
</evidence>
<dbReference type="InterPro" id="IPR036859">
    <property type="entry name" value="CAP-Gly_dom_sf"/>
</dbReference>
<organism evidence="4">
    <name type="scientific">Onchocerca flexuosa</name>
    <dbReference type="NCBI Taxonomy" id="387005"/>
    <lineage>
        <taxon>Eukaryota</taxon>
        <taxon>Metazoa</taxon>
        <taxon>Ecdysozoa</taxon>
        <taxon>Nematoda</taxon>
        <taxon>Chromadorea</taxon>
        <taxon>Rhabditida</taxon>
        <taxon>Spirurina</taxon>
        <taxon>Spiruromorpha</taxon>
        <taxon>Filarioidea</taxon>
        <taxon>Onchocercidae</taxon>
        <taxon>Onchocerca</taxon>
    </lineage>
</organism>
<protein>
    <submittedName>
        <fullName evidence="4">CAP-Gly domain-containing protein</fullName>
    </submittedName>
</protein>
<dbReference type="Gene3D" id="2.30.30.190">
    <property type="entry name" value="CAP Gly-rich-like domain"/>
    <property type="match status" value="1"/>
</dbReference>
<dbReference type="Pfam" id="PF01302">
    <property type="entry name" value="CAP_GLY"/>
    <property type="match status" value="1"/>
</dbReference>
<dbReference type="InterPro" id="IPR000938">
    <property type="entry name" value="CAP-Gly_domain"/>
</dbReference>
<gene>
    <name evidence="2" type="ORF">OFLC_LOCUS10698</name>
</gene>
<feature type="domain" description="CAP-Gly" evidence="1">
    <location>
        <begin position="38"/>
        <end position="67"/>
    </location>
</feature>
<dbReference type="SMART" id="SM01052">
    <property type="entry name" value="CAP_GLY"/>
    <property type="match status" value="1"/>
</dbReference>
<dbReference type="EMBL" id="UZAJ01014539">
    <property type="protein sequence ID" value="VDO70566.1"/>
    <property type="molecule type" value="Genomic_DNA"/>
</dbReference>
<evidence type="ECO:0000313" key="2">
    <source>
        <dbReference type="EMBL" id="VDO70566.1"/>
    </source>
</evidence>
<reference evidence="2 3" key="2">
    <citation type="submission" date="2018-11" db="EMBL/GenBank/DDBJ databases">
        <authorList>
            <consortium name="Pathogen Informatics"/>
        </authorList>
    </citation>
    <scope>NUCLEOTIDE SEQUENCE [LARGE SCALE GENOMIC DNA]</scope>
</reference>
<accession>A0A183HT87</accession>
<evidence type="ECO:0000259" key="1">
    <source>
        <dbReference type="PROSITE" id="PS50245"/>
    </source>
</evidence>
<proteinExistence type="predicted"/>
<evidence type="ECO:0000313" key="3">
    <source>
        <dbReference type="Proteomes" id="UP000267606"/>
    </source>
</evidence>
<dbReference type="WBParaSite" id="OFLC_0001069901-mRNA-1">
    <property type="protein sequence ID" value="OFLC_0001069901-mRNA-1"/>
    <property type="gene ID" value="OFLC_0001069901"/>
</dbReference>
<reference evidence="4" key="1">
    <citation type="submission" date="2016-06" db="UniProtKB">
        <authorList>
            <consortium name="WormBaseParasite"/>
        </authorList>
    </citation>
    <scope>IDENTIFICATION</scope>
</reference>
<keyword evidence="3" id="KW-1185">Reference proteome</keyword>
<dbReference type="STRING" id="387005.A0A183HT87"/>
<sequence>MNFAYFQASNEGELISRKDVGKRVIVGRVGSGTLMYVGPIEGKAGIFCGIELDHPEGKHDGTYQGSQTDLLLHSNKF</sequence>
<dbReference type="SUPFAM" id="SSF74924">
    <property type="entry name" value="Cap-Gly domain"/>
    <property type="match status" value="1"/>
</dbReference>